<evidence type="ECO:0000313" key="6">
    <source>
        <dbReference type="Proteomes" id="UP000252586"/>
    </source>
</evidence>
<dbReference type="EMBL" id="QNRE01000001">
    <property type="protein sequence ID" value="RBO96540.1"/>
    <property type="molecule type" value="Genomic_DNA"/>
</dbReference>
<reference evidence="5 6" key="1">
    <citation type="submission" date="2018-06" db="EMBL/GenBank/DDBJ databases">
        <title>Genomic Encyclopedia of Type Strains, Phase IV (KMG-IV): sequencing the most valuable type-strain genomes for metagenomic binning, comparative biology and taxonomic classification.</title>
        <authorList>
            <person name="Goeker M."/>
        </authorList>
    </citation>
    <scope>NUCLEOTIDE SEQUENCE [LARGE SCALE GENOMIC DNA]</scope>
    <source>
        <strain evidence="5 6">DSM 44599</strain>
    </source>
</reference>
<keyword evidence="3 5" id="KW-0378">Hydrolase</keyword>
<evidence type="ECO:0000256" key="2">
    <source>
        <dbReference type="ARBA" id="ARBA00022723"/>
    </source>
</evidence>
<evidence type="ECO:0000256" key="1">
    <source>
        <dbReference type="ARBA" id="ARBA00009184"/>
    </source>
</evidence>
<evidence type="ECO:0000256" key="3">
    <source>
        <dbReference type="ARBA" id="ARBA00022801"/>
    </source>
</evidence>
<keyword evidence="4" id="KW-0460">Magnesium</keyword>
<dbReference type="STRING" id="1210090.GCA_001613185_07126"/>
<keyword evidence="6" id="KW-1185">Reference proteome</keyword>
<organism evidence="5 6">
    <name type="scientific">Nocardia puris</name>
    <dbReference type="NCBI Taxonomy" id="208602"/>
    <lineage>
        <taxon>Bacteria</taxon>
        <taxon>Bacillati</taxon>
        <taxon>Actinomycetota</taxon>
        <taxon>Actinomycetes</taxon>
        <taxon>Mycobacteriales</taxon>
        <taxon>Nocardiaceae</taxon>
        <taxon>Nocardia</taxon>
    </lineage>
</organism>
<dbReference type="GO" id="GO:0046872">
    <property type="term" value="F:metal ion binding"/>
    <property type="evidence" value="ECO:0007669"/>
    <property type="project" value="UniProtKB-KW"/>
</dbReference>
<comment type="similarity">
    <text evidence="1">Belongs to the HAD-like hydrolase superfamily. SerB family.</text>
</comment>
<dbReference type="InterPro" id="IPR036412">
    <property type="entry name" value="HAD-like_sf"/>
</dbReference>
<dbReference type="NCBIfam" id="TIGR01488">
    <property type="entry name" value="HAD-SF-IB"/>
    <property type="match status" value="1"/>
</dbReference>
<accession>A0A366E2E7</accession>
<evidence type="ECO:0000256" key="4">
    <source>
        <dbReference type="ARBA" id="ARBA00022842"/>
    </source>
</evidence>
<protein>
    <submittedName>
        <fullName evidence="5">HAD superfamily phosphoserine phosphatase-like hydrolase</fullName>
    </submittedName>
</protein>
<keyword evidence="2" id="KW-0479">Metal-binding</keyword>
<dbReference type="InterPro" id="IPR050582">
    <property type="entry name" value="HAD-like_SerB"/>
</dbReference>
<dbReference type="AlphaFoldDB" id="A0A366E2E7"/>
<dbReference type="PANTHER" id="PTHR43344">
    <property type="entry name" value="PHOSPHOSERINE PHOSPHATASE"/>
    <property type="match status" value="1"/>
</dbReference>
<comment type="caution">
    <text evidence="5">The sequence shown here is derived from an EMBL/GenBank/DDBJ whole genome shotgun (WGS) entry which is preliminary data.</text>
</comment>
<dbReference type="InterPro" id="IPR023214">
    <property type="entry name" value="HAD_sf"/>
</dbReference>
<sequence>MVFADVDGTVLRGSSLIDFLLFDARRRGVRAAGEELVATVRAAVAAGAPRHRTAPLLYSWWAGRPVPEVFEAARDWVGARVRAGDLVHRAVLDEIEGHRRAGAEVVFVSASFDAPLTALSEALGANAFRCTPMEVRERVYTGATGAPMLGERKAEVVRGWPVPAGAHRVGYGDHVSDLPMLAAVDEPVAVTDGSDEALVTAARARGWRVLRAVAVEANRSNS</sequence>
<dbReference type="GO" id="GO:0016787">
    <property type="term" value="F:hydrolase activity"/>
    <property type="evidence" value="ECO:0007669"/>
    <property type="project" value="UniProtKB-KW"/>
</dbReference>
<dbReference type="Proteomes" id="UP000252586">
    <property type="component" value="Unassembled WGS sequence"/>
</dbReference>
<proteinExistence type="inferred from homology"/>
<dbReference type="PANTHER" id="PTHR43344:SF13">
    <property type="entry name" value="PHOSPHATASE RV3661-RELATED"/>
    <property type="match status" value="1"/>
</dbReference>
<dbReference type="OrthoDB" id="25607at2"/>
<dbReference type="SUPFAM" id="SSF56784">
    <property type="entry name" value="HAD-like"/>
    <property type="match status" value="1"/>
</dbReference>
<dbReference type="Pfam" id="PF12710">
    <property type="entry name" value="HAD"/>
    <property type="match status" value="1"/>
</dbReference>
<dbReference type="RefSeq" id="WP_067514799.1">
    <property type="nucleotide sequence ID" value="NZ_CP107943.1"/>
</dbReference>
<dbReference type="Gene3D" id="1.20.1440.100">
    <property type="entry name" value="SG protein - dephosphorylation function"/>
    <property type="match status" value="1"/>
</dbReference>
<name>A0A366E2E7_9NOCA</name>
<evidence type="ECO:0000313" key="5">
    <source>
        <dbReference type="EMBL" id="RBO96540.1"/>
    </source>
</evidence>
<gene>
    <name evidence="5" type="ORF">DFR74_101555</name>
</gene>
<dbReference type="Gene3D" id="3.40.50.1000">
    <property type="entry name" value="HAD superfamily/HAD-like"/>
    <property type="match status" value="1"/>
</dbReference>